<dbReference type="Proteomes" id="UP000885830">
    <property type="component" value="Unassembled WGS sequence"/>
</dbReference>
<gene>
    <name evidence="1" type="ORF">ENJ42_05955</name>
</gene>
<evidence type="ECO:0000313" key="1">
    <source>
        <dbReference type="EMBL" id="HHL43141.1"/>
    </source>
</evidence>
<proteinExistence type="predicted"/>
<dbReference type="AlphaFoldDB" id="A0A7C5QPM5"/>
<reference evidence="1" key="1">
    <citation type="journal article" date="2020" name="mSystems">
        <title>Genome- and Community-Level Interaction Insights into Carbon Utilization and Element Cycling Functions of Hydrothermarchaeota in Hydrothermal Sediment.</title>
        <authorList>
            <person name="Zhou Z."/>
            <person name="Liu Y."/>
            <person name="Xu W."/>
            <person name="Pan J."/>
            <person name="Luo Z.H."/>
            <person name="Li M."/>
        </authorList>
    </citation>
    <scope>NUCLEOTIDE SEQUENCE [LARGE SCALE GENOMIC DNA]</scope>
    <source>
        <strain evidence="1">HyVt-485</strain>
    </source>
</reference>
<accession>A0A7C5QPM5</accession>
<protein>
    <submittedName>
        <fullName evidence="1">Uncharacterized protein</fullName>
    </submittedName>
</protein>
<comment type="caution">
    <text evidence="1">The sequence shown here is derived from an EMBL/GenBank/DDBJ whole genome shotgun (WGS) entry which is preliminary data.</text>
</comment>
<dbReference type="EMBL" id="DRMJ01000304">
    <property type="protein sequence ID" value="HHL43141.1"/>
    <property type="molecule type" value="Genomic_DNA"/>
</dbReference>
<name>A0A7C5QPM5_9PROT</name>
<sequence length="363" mass="40985">MINRCRLKHHDISEGENDHTFIETAQPVYFETGLNGSALQLKNLACMDKQVLGTNSGLEFVVYRVFWDEAFWKALQAPHVGYDDAYGQNNHIAPLRKKYNRKFKDDIVNYGFSDAVMYLGPAGDRIREAVYGAICSAVLDASGYGFKQQGHIVTKDVTCNDLADAGNPAQHPFVFVSESLGSKILFDVFRETMHDGRVDILDQIMGKSEIFMFANQIPLLSLADLTPILDTNRPSIIQPTPTHRPKVIALSELNDFLSYELVPFYETLYGQSYDLKHQSQKRDYRDLKGRENRQAMINDIGFDIIDMRIEFADPLFPVLKSLVDPKQAHSDHAKQPKLMQYLLCGAQNGKLNTNGCLAAQDKP</sequence>
<organism evidence="1">
    <name type="scientific">Hellea balneolensis</name>
    <dbReference type="NCBI Taxonomy" id="287478"/>
    <lineage>
        <taxon>Bacteria</taxon>
        <taxon>Pseudomonadati</taxon>
        <taxon>Pseudomonadota</taxon>
        <taxon>Alphaproteobacteria</taxon>
        <taxon>Maricaulales</taxon>
        <taxon>Robiginitomaculaceae</taxon>
        <taxon>Hellea</taxon>
    </lineage>
</organism>